<dbReference type="PRINTS" id="PR00344">
    <property type="entry name" value="BCTRLSENSOR"/>
</dbReference>
<dbReference type="InterPro" id="IPR005467">
    <property type="entry name" value="His_kinase_dom"/>
</dbReference>
<keyword evidence="10" id="KW-0812">Transmembrane</keyword>
<accession>H8GM45</accession>
<dbReference type="EMBL" id="CM001475">
    <property type="protein sequence ID" value="EIC29406.1"/>
    <property type="molecule type" value="Genomic_DNA"/>
</dbReference>
<evidence type="ECO:0000313" key="13">
    <source>
        <dbReference type="EMBL" id="EIC29406.1"/>
    </source>
</evidence>
<dbReference type="CDD" id="cd00082">
    <property type="entry name" value="HisKA"/>
    <property type="match status" value="1"/>
</dbReference>
<name>H8GM45_METAL</name>
<dbReference type="InterPro" id="IPR003661">
    <property type="entry name" value="HisK_dim/P_dom"/>
</dbReference>
<dbReference type="STRING" id="686340.Metal_1627"/>
<evidence type="ECO:0000259" key="11">
    <source>
        <dbReference type="PROSITE" id="PS50109"/>
    </source>
</evidence>
<evidence type="ECO:0000256" key="4">
    <source>
        <dbReference type="ARBA" id="ARBA00022553"/>
    </source>
</evidence>
<evidence type="ECO:0000313" key="14">
    <source>
        <dbReference type="Proteomes" id="UP000005090"/>
    </source>
</evidence>
<dbReference type="InterPro" id="IPR036890">
    <property type="entry name" value="HATPase_C_sf"/>
</dbReference>
<dbReference type="InterPro" id="IPR003660">
    <property type="entry name" value="HAMP_dom"/>
</dbReference>
<dbReference type="SUPFAM" id="SSF47384">
    <property type="entry name" value="Homodimeric domain of signal transducing histidine kinase"/>
    <property type="match status" value="1"/>
</dbReference>
<keyword evidence="9" id="KW-0902">Two-component regulatory system</keyword>
<feature type="domain" description="HAMP" evidence="12">
    <location>
        <begin position="184"/>
        <end position="236"/>
    </location>
</feature>
<keyword evidence="10" id="KW-0472">Membrane</keyword>
<dbReference type="SMART" id="SM00387">
    <property type="entry name" value="HATPase_c"/>
    <property type="match status" value="1"/>
</dbReference>
<dbReference type="eggNOG" id="COG4191">
    <property type="taxonomic scope" value="Bacteria"/>
</dbReference>
<evidence type="ECO:0000256" key="8">
    <source>
        <dbReference type="ARBA" id="ARBA00022840"/>
    </source>
</evidence>
<evidence type="ECO:0000256" key="7">
    <source>
        <dbReference type="ARBA" id="ARBA00022777"/>
    </source>
</evidence>
<keyword evidence="8" id="KW-0067">ATP-binding</keyword>
<dbReference type="Gene3D" id="6.10.340.10">
    <property type="match status" value="1"/>
</dbReference>
<feature type="transmembrane region" description="Helical" evidence="10">
    <location>
        <begin position="12"/>
        <end position="31"/>
    </location>
</feature>
<evidence type="ECO:0000256" key="5">
    <source>
        <dbReference type="ARBA" id="ARBA00022679"/>
    </source>
</evidence>
<dbReference type="PROSITE" id="PS50885">
    <property type="entry name" value="HAMP"/>
    <property type="match status" value="1"/>
</dbReference>
<evidence type="ECO:0000256" key="6">
    <source>
        <dbReference type="ARBA" id="ARBA00022741"/>
    </source>
</evidence>
<dbReference type="InterPro" id="IPR036097">
    <property type="entry name" value="HisK_dim/P_sf"/>
</dbReference>
<evidence type="ECO:0000256" key="2">
    <source>
        <dbReference type="ARBA" id="ARBA00004370"/>
    </source>
</evidence>
<evidence type="ECO:0000256" key="10">
    <source>
        <dbReference type="SAM" id="Phobius"/>
    </source>
</evidence>
<evidence type="ECO:0000256" key="9">
    <source>
        <dbReference type="ARBA" id="ARBA00023012"/>
    </source>
</evidence>
<dbReference type="GO" id="GO:0000155">
    <property type="term" value="F:phosphorelay sensor kinase activity"/>
    <property type="evidence" value="ECO:0007669"/>
    <property type="project" value="InterPro"/>
</dbReference>
<proteinExistence type="predicted"/>
<dbReference type="Gene3D" id="1.10.287.130">
    <property type="match status" value="1"/>
</dbReference>
<keyword evidence="14" id="KW-1185">Reference proteome</keyword>
<keyword evidence="4" id="KW-0597">Phosphoprotein</keyword>
<evidence type="ECO:0000256" key="1">
    <source>
        <dbReference type="ARBA" id="ARBA00000085"/>
    </source>
</evidence>
<dbReference type="Proteomes" id="UP000005090">
    <property type="component" value="Chromosome"/>
</dbReference>
<comment type="catalytic activity">
    <reaction evidence="1">
        <text>ATP + protein L-histidine = ADP + protein N-phospho-L-histidine.</text>
        <dbReference type="EC" id="2.7.13.3"/>
    </reaction>
</comment>
<protein>
    <recommendedName>
        <fullName evidence="3">histidine kinase</fullName>
        <ecNumber evidence="3">2.7.13.3</ecNumber>
    </recommendedName>
</protein>
<dbReference type="HOGENOM" id="CLU_550759_0_0_6"/>
<gene>
    <name evidence="13" type="ORF">Metal_1627</name>
</gene>
<reference evidence="13 14" key="1">
    <citation type="journal article" date="2013" name="Genome Announc.">
        <title>Genome Sequence of the Obligate Gammaproteobacterial Methanotroph Methylomicrobium album Strain BG8.</title>
        <authorList>
            <person name="Kits K.D."/>
            <person name="Kalyuzhnaya M.G."/>
            <person name="Klotz M.G."/>
            <person name="Jetten M.S."/>
            <person name="Op den Camp H.J."/>
            <person name="Vuilleumier S."/>
            <person name="Bringel F."/>
            <person name="Dispirito A.A."/>
            <person name="Murrell J.C."/>
            <person name="Bruce D."/>
            <person name="Cheng J.F."/>
            <person name="Copeland A."/>
            <person name="Goodwin L."/>
            <person name="Hauser L."/>
            <person name="Lajus A."/>
            <person name="Land M.L."/>
            <person name="Lapidus A."/>
            <person name="Lucas S."/>
            <person name="Medigue C."/>
            <person name="Pitluck S."/>
            <person name="Woyke T."/>
            <person name="Zeytun A."/>
            <person name="Stein L.Y."/>
        </authorList>
    </citation>
    <scope>NUCLEOTIDE SEQUENCE [LARGE SCALE GENOMIC DNA]</scope>
    <source>
        <strain evidence="13 14">BG8</strain>
    </source>
</reference>
<dbReference type="GO" id="GO:0005524">
    <property type="term" value="F:ATP binding"/>
    <property type="evidence" value="ECO:0007669"/>
    <property type="project" value="UniProtKB-KW"/>
</dbReference>
<keyword evidence="5" id="KW-0808">Transferase</keyword>
<keyword evidence="10" id="KW-1133">Transmembrane helix</keyword>
<dbReference type="PROSITE" id="PS50109">
    <property type="entry name" value="HIS_KIN"/>
    <property type="match status" value="1"/>
</dbReference>
<dbReference type="PANTHER" id="PTHR43065:SF10">
    <property type="entry name" value="PEROXIDE STRESS-ACTIVATED HISTIDINE KINASE MAK3"/>
    <property type="match status" value="1"/>
</dbReference>
<dbReference type="InterPro" id="IPR003594">
    <property type="entry name" value="HATPase_dom"/>
</dbReference>
<dbReference type="EC" id="2.7.13.3" evidence="3"/>
<dbReference type="Gene3D" id="3.30.565.10">
    <property type="entry name" value="Histidine kinase-like ATPase, C-terminal domain"/>
    <property type="match status" value="1"/>
</dbReference>
<dbReference type="SMART" id="SM00388">
    <property type="entry name" value="HisKA"/>
    <property type="match status" value="1"/>
</dbReference>
<dbReference type="AlphaFoldDB" id="H8GM45"/>
<evidence type="ECO:0000259" key="12">
    <source>
        <dbReference type="PROSITE" id="PS50885"/>
    </source>
</evidence>
<sequence>MQFLSSPIQHRVLAFLLLMSLTLAMFVGMIWRNLHHFNTVFFHVNYSHSVQHASVALQKALIDYLTKVTPIARHERLLPTIDALSGTVAELNALFAESGFLAESSAGNMTLVKSILDEWRQPGVTDRQERLISALNLLSDTLDNELGQREKLLGEISEDTQTELDLAAVTFIVIVVVAFGFFYRRILHPLHDLRLLLQRLTEGNFTRITTDHLDPLLLPVFNSYNEMVSHLAELEEAKRLYAQSLQREVRLATQALLEQQASLARAERLAAVGEVAAELAHEIRNPLAGIQIAFSNLRREIDNPGQYARMELIGGELKRLGHLLNDLLNQSRHAPEEPDDIDIAMLIRDLAALTRYQIAETIRLEVVAPPPLRAHLPAGGLRQALLNLILNAADALEGRSGMICVTAVRDGEGLRIEVADDGPGFSPELLEQGIRPFRTTRQRGTGLGLSMVQRYVKETGGCIGLKNLIPHGACVSLCWPAIVEEAHR</sequence>
<feature type="domain" description="Histidine kinase" evidence="11">
    <location>
        <begin position="278"/>
        <end position="483"/>
    </location>
</feature>
<dbReference type="Pfam" id="PF00512">
    <property type="entry name" value="HisKA"/>
    <property type="match status" value="1"/>
</dbReference>
<dbReference type="RefSeq" id="WP_005371224.1">
    <property type="nucleotide sequence ID" value="NZ_CM001475.1"/>
</dbReference>
<dbReference type="GO" id="GO:0016020">
    <property type="term" value="C:membrane"/>
    <property type="evidence" value="ECO:0007669"/>
    <property type="project" value="UniProtKB-SubCell"/>
</dbReference>
<dbReference type="SUPFAM" id="SSF55874">
    <property type="entry name" value="ATPase domain of HSP90 chaperone/DNA topoisomerase II/histidine kinase"/>
    <property type="match status" value="1"/>
</dbReference>
<keyword evidence="7 13" id="KW-0418">Kinase</keyword>
<dbReference type="InterPro" id="IPR004358">
    <property type="entry name" value="Sig_transdc_His_kin-like_C"/>
</dbReference>
<dbReference type="PANTHER" id="PTHR43065">
    <property type="entry name" value="SENSOR HISTIDINE KINASE"/>
    <property type="match status" value="1"/>
</dbReference>
<organism evidence="13 14">
    <name type="scientific">Methylomicrobium album BG8</name>
    <dbReference type="NCBI Taxonomy" id="686340"/>
    <lineage>
        <taxon>Bacteria</taxon>
        <taxon>Pseudomonadati</taxon>
        <taxon>Pseudomonadota</taxon>
        <taxon>Gammaproteobacteria</taxon>
        <taxon>Methylococcales</taxon>
        <taxon>Methylococcaceae</taxon>
        <taxon>Methylomicrobium</taxon>
    </lineage>
</organism>
<comment type="subcellular location">
    <subcellularLocation>
        <location evidence="2">Membrane</location>
    </subcellularLocation>
</comment>
<dbReference type="Pfam" id="PF02518">
    <property type="entry name" value="HATPase_c"/>
    <property type="match status" value="1"/>
</dbReference>
<keyword evidence="6" id="KW-0547">Nucleotide-binding</keyword>
<evidence type="ECO:0000256" key="3">
    <source>
        <dbReference type="ARBA" id="ARBA00012438"/>
    </source>
</evidence>